<dbReference type="eggNOG" id="COG2351">
    <property type="taxonomic scope" value="Bacteria"/>
</dbReference>
<dbReference type="AlphaFoldDB" id="A0A0H4WRV9"/>
<evidence type="ECO:0000256" key="7">
    <source>
        <dbReference type="PIRSR" id="PIRSR600895-51"/>
    </source>
</evidence>
<evidence type="ECO:0000313" key="12">
    <source>
        <dbReference type="Proteomes" id="UP000009026"/>
    </source>
</evidence>
<dbReference type="PANTHER" id="PTHR10395:SF7">
    <property type="entry name" value="5-HYDROXYISOURATE HYDROLASE"/>
    <property type="match status" value="1"/>
</dbReference>
<dbReference type="EC" id="3.5.2.17" evidence="8"/>
<dbReference type="InterPro" id="IPR014306">
    <property type="entry name" value="Hydroxyisourate_hydrolase"/>
</dbReference>
<evidence type="ECO:0000259" key="10">
    <source>
        <dbReference type="SMART" id="SM00095"/>
    </source>
</evidence>
<comment type="similarity">
    <text evidence="3 8">Belongs to the transthyretin family. 5-hydroxyisourate hydrolase subfamily.</text>
</comment>
<feature type="binding site" evidence="7">
    <location>
        <position position="111"/>
    </location>
    <ligand>
        <name>substrate</name>
    </ligand>
</feature>
<dbReference type="GO" id="GO:0006144">
    <property type="term" value="P:purine nucleobase metabolic process"/>
    <property type="evidence" value="ECO:0007669"/>
    <property type="project" value="UniProtKB-KW"/>
</dbReference>
<dbReference type="InterPro" id="IPR023419">
    <property type="entry name" value="Transthyretin_CS"/>
</dbReference>
<dbReference type="PANTHER" id="PTHR10395">
    <property type="entry name" value="URICASE AND TRANSTHYRETIN-RELATED"/>
    <property type="match status" value="1"/>
</dbReference>
<evidence type="ECO:0000256" key="6">
    <source>
        <dbReference type="ARBA" id="ARBA00022801"/>
    </source>
</evidence>
<evidence type="ECO:0000256" key="1">
    <source>
        <dbReference type="ARBA" id="ARBA00001043"/>
    </source>
</evidence>
<dbReference type="PRINTS" id="PR00189">
    <property type="entry name" value="TRNSTHYRETIN"/>
</dbReference>
<dbReference type="GO" id="GO:0033971">
    <property type="term" value="F:hydroxyisourate hydrolase activity"/>
    <property type="evidence" value="ECO:0007669"/>
    <property type="project" value="UniProtKB-EC"/>
</dbReference>
<feature type="binding site" evidence="7">
    <location>
        <position position="7"/>
    </location>
    <ligand>
        <name>substrate</name>
    </ligand>
</feature>
<dbReference type="STRING" id="1297742.A176_001012"/>
<dbReference type="SMART" id="SM00095">
    <property type="entry name" value="TR_THY"/>
    <property type="match status" value="1"/>
</dbReference>
<dbReference type="Pfam" id="PF00576">
    <property type="entry name" value="Transthyretin"/>
    <property type="match status" value="1"/>
</dbReference>
<dbReference type="KEGG" id="mym:A176_001012"/>
<dbReference type="SUPFAM" id="SSF49472">
    <property type="entry name" value="Transthyretin (synonym: prealbumin)"/>
    <property type="match status" value="1"/>
</dbReference>
<dbReference type="EMBL" id="CP012109">
    <property type="protein sequence ID" value="AKQ64100.1"/>
    <property type="molecule type" value="Genomic_DNA"/>
</dbReference>
<dbReference type="PATRIC" id="fig|1297742.4.peg.1026"/>
<dbReference type="PROSITE" id="PS00768">
    <property type="entry name" value="TRANSTHYRETIN_1"/>
    <property type="match status" value="1"/>
</dbReference>
<dbReference type="NCBIfam" id="TIGR02962">
    <property type="entry name" value="hdxy_isourate"/>
    <property type="match status" value="1"/>
</dbReference>
<evidence type="ECO:0000256" key="5">
    <source>
        <dbReference type="ARBA" id="ARBA00022631"/>
    </source>
</evidence>
<dbReference type="RefSeq" id="WP_002640468.1">
    <property type="nucleotide sequence ID" value="NZ_CP012109.1"/>
</dbReference>
<name>A0A0H4WRV9_9BACT</name>
<evidence type="ECO:0000256" key="3">
    <source>
        <dbReference type="ARBA" id="ARBA00009850"/>
    </source>
</evidence>
<evidence type="ECO:0000256" key="4">
    <source>
        <dbReference type="ARBA" id="ARBA00011881"/>
    </source>
</evidence>
<dbReference type="CDD" id="cd05822">
    <property type="entry name" value="TLP_HIUase"/>
    <property type="match status" value="1"/>
</dbReference>
<dbReference type="InterPro" id="IPR036817">
    <property type="entry name" value="Transthyretin/HIU_hydrolase_sf"/>
</dbReference>
<accession>A0A0H4WRV9</accession>
<evidence type="ECO:0000256" key="8">
    <source>
        <dbReference type="RuleBase" id="RU361270"/>
    </source>
</evidence>
<comment type="function">
    <text evidence="2">Catalyzes the hydrolysis of 5-hydroxyisourate (HIU) to 2-oxo-4-hydroxy-4-carboxy-5-ureidoimidazoline (OHCU).</text>
</comment>
<keyword evidence="5 8" id="KW-0659">Purine metabolism</keyword>
<feature type="region of interest" description="Disordered" evidence="9">
    <location>
        <begin position="1"/>
        <end position="21"/>
    </location>
</feature>
<comment type="subunit">
    <text evidence="4 8">Homotetramer.</text>
</comment>
<keyword evidence="12" id="KW-1185">Reference proteome</keyword>
<dbReference type="InterPro" id="IPR023416">
    <property type="entry name" value="Transthyretin/HIU_hydrolase_d"/>
</dbReference>
<feature type="binding site" evidence="7">
    <location>
        <position position="46"/>
    </location>
    <ligand>
        <name>substrate</name>
    </ligand>
</feature>
<dbReference type="InterPro" id="IPR000895">
    <property type="entry name" value="Transthyretin/HIU_hydrolase"/>
</dbReference>
<dbReference type="OrthoDB" id="9792386at2"/>
<feature type="domain" description="Transthyretin/hydroxyisourate hydrolase" evidence="10">
    <location>
        <begin position="1"/>
        <end position="113"/>
    </location>
</feature>
<evidence type="ECO:0000256" key="2">
    <source>
        <dbReference type="ARBA" id="ARBA00002704"/>
    </source>
</evidence>
<evidence type="ECO:0000256" key="9">
    <source>
        <dbReference type="SAM" id="MobiDB-lite"/>
    </source>
</evidence>
<sequence length="114" mass="12556">MSTLSTHVLDTNRGRPASGVPITLELQGGAGEWKELARGVTNDDGRVRDFLPQGSRVETGVYRMTFDTGAYFRALGVRGFYPSVTVLFELTAPDEHYHVPLLLSPFGYSTYRGS</sequence>
<gene>
    <name evidence="11" type="ORF">A176_001012</name>
</gene>
<proteinExistence type="inferred from homology"/>
<reference evidence="11 12" key="1">
    <citation type="journal article" date="2016" name="PLoS ONE">
        <title>Complete Genome Sequence and Comparative Genomics of a Novel Myxobacterium Myxococcus hansupus.</title>
        <authorList>
            <person name="Sharma G."/>
            <person name="Narwani T."/>
            <person name="Subramanian S."/>
        </authorList>
    </citation>
    <scope>NUCLEOTIDE SEQUENCE [LARGE SCALE GENOMIC DNA]</scope>
    <source>
        <strain evidence="12">mixupus</strain>
    </source>
</reference>
<evidence type="ECO:0000313" key="11">
    <source>
        <dbReference type="EMBL" id="AKQ64100.1"/>
    </source>
</evidence>
<organism evidence="11 12">
    <name type="scientific">Pseudomyxococcus hansupus</name>
    <dbReference type="NCBI Taxonomy" id="1297742"/>
    <lineage>
        <taxon>Bacteria</taxon>
        <taxon>Pseudomonadati</taxon>
        <taxon>Myxococcota</taxon>
        <taxon>Myxococcia</taxon>
        <taxon>Myxococcales</taxon>
        <taxon>Cystobacterineae</taxon>
        <taxon>Myxococcaceae</taxon>
        <taxon>Pseudomyxococcus</taxon>
    </lineage>
</organism>
<dbReference type="Proteomes" id="UP000009026">
    <property type="component" value="Chromosome"/>
</dbReference>
<protein>
    <recommendedName>
        <fullName evidence="8">5-hydroxyisourate hydrolase</fullName>
        <shortName evidence="8">HIU hydrolase</shortName>
        <shortName evidence="8">HIUHase</shortName>
        <ecNumber evidence="8">3.5.2.17</ecNumber>
    </recommendedName>
</protein>
<dbReference type="InterPro" id="IPR023418">
    <property type="entry name" value="Thyroxine_BS"/>
</dbReference>
<dbReference type="PROSITE" id="PS00769">
    <property type="entry name" value="TRANSTHYRETIN_2"/>
    <property type="match status" value="1"/>
</dbReference>
<comment type="catalytic activity">
    <reaction evidence="1 8">
        <text>5-hydroxyisourate + H2O = 5-hydroxy-2-oxo-4-ureido-2,5-dihydro-1H-imidazole-5-carboxylate + H(+)</text>
        <dbReference type="Rhea" id="RHEA:23736"/>
        <dbReference type="ChEBI" id="CHEBI:15377"/>
        <dbReference type="ChEBI" id="CHEBI:15378"/>
        <dbReference type="ChEBI" id="CHEBI:18072"/>
        <dbReference type="ChEBI" id="CHEBI:58639"/>
        <dbReference type="EC" id="3.5.2.17"/>
    </reaction>
</comment>
<keyword evidence="6 8" id="KW-0378">Hydrolase</keyword>
<dbReference type="Gene3D" id="2.60.40.180">
    <property type="entry name" value="Transthyretin/hydroxyisourate hydrolase domain"/>
    <property type="match status" value="1"/>
</dbReference>